<reference evidence="2 3" key="1">
    <citation type="submission" date="2007-06" db="EMBL/GenBank/DDBJ databases">
        <title>The Genome Sequence of Coccidioides posadasii RMSCC_3488.</title>
        <authorList>
            <consortium name="Coccidioides Genome Resources Consortium"/>
            <consortium name="The Broad Institute Genome Sequencing Platform"/>
            <person name="Henn M.R."/>
            <person name="Sykes S."/>
            <person name="Young S."/>
            <person name="Jaffe D."/>
            <person name="Berlin A."/>
            <person name="Alvarez P."/>
            <person name="Butler J."/>
            <person name="Gnerre S."/>
            <person name="Grabherr M."/>
            <person name="Mauceli E."/>
            <person name="Brockman W."/>
            <person name="Kodira C."/>
            <person name="Alvarado L."/>
            <person name="Zeng Q."/>
            <person name="Crawford M."/>
            <person name="Antoine C."/>
            <person name="Devon K."/>
            <person name="Galgiani J."/>
            <person name="Orsborn K."/>
            <person name="Lewis M.L."/>
            <person name="Nusbaum C."/>
            <person name="Galagan J."/>
            <person name="Birren B."/>
        </authorList>
    </citation>
    <scope>NUCLEOTIDE SEQUENCE [LARGE SCALE GENOMIC DNA]</scope>
    <source>
        <strain evidence="2 3">RMSCC 3488</strain>
    </source>
</reference>
<sequence length="55" mass="5961">MPYHHLAKQPWPPPGRFRPPPSPVRFMTASAGSACGRPGGLFSASTISWAFIKPI</sequence>
<accession>A0A0J6F9X4</accession>
<dbReference type="EMBL" id="DS268109">
    <property type="protein sequence ID" value="KMM65754.1"/>
    <property type="molecule type" value="Genomic_DNA"/>
</dbReference>
<gene>
    <name evidence="2" type="ORF">CPAG_02097</name>
</gene>
<reference evidence="3" key="2">
    <citation type="journal article" date="2009" name="Genome Res.">
        <title>Comparative genomic analyses of the human fungal pathogens Coccidioides and their relatives.</title>
        <authorList>
            <person name="Sharpton T.J."/>
            <person name="Stajich J.E."/>
            <person name="Rounsley S.D."/>
            <person name="Gardner M.J."/>
            <person name="Wortman J.R."/>
            <person name="Jordar V.S."/>
            <person name="Maiti R."/>
            <person name="Kodira C.D."/>
            <person name="Neafsey D.E."/>
            <person name="Zeng Q."/>
            <person name="Hung C.-Y."/>
            <person name="McMahan C."/>
            <person name="Muszewska A."/>
            <person name="Grynberg M."/>
            <person name="Mandel M.A."/>
            <person name="Kellner E.M."/>
            <person name="Barker B.M."/>
            <person name="Galgiani J.N."/>
            <person name="Orbach M.J."/>
            <person name="Kirkland T.N."/>
            <person name="Cole G.T."/>
            <person name="Henn M.R."/>
            <person name="Birren B.W."/>
            <person name="Taylor J.W."/>
        </authorList>
    </citation>
    <scope>NUCLEOTIDE SEQUENCE [LARGE SCALE GENOMIC DNA]</scope>
    <source>
        <strain evidence="3">RMSCC 3488</strain>
    </source>
</reference>
<proteinExistence type="predicted"/>
<protein>
    <submittedName>
        <fullName evidence="2">Uncharacterized protein</fullName>
    </submittedName>
</protein>
<reference evidence="3" key="3">
    <citation type="journal article" date="2010" name="Genome Res.">
        <title>Population genomic sequencing of Coccidioides fungi reveals recent hybridization and transposon control.</title>
        <authorList>
            <person name="Neafsey D.E."/>
            <person name="Barker B.M."/>
            <person name="Sharpton T.J."/>
            <person name="Stajich J.E."/>
            <person name="Park D.J."/>
            <person name="Whiston E."/>
            <person name="Hung C.-Y."/>
            <person name="McMahan C."/>
            <person name="White J."/>
            <person name="Sykes S."/>
            <person name="Heiman D."/>
            <person name="Young S."/>
            <person name="Zeng Q."/>
            <person name="Abouelleil A."/>
            <person name="Aftuck L."/>
            <person name="Bessette D."/>
            <person name="Brown A."/>
            <person name="FitzGerald M."/>
            <person name="Lui A."/>
            <person name="Macdonald J.P."/>
            <person name="Priest M."/>
            <person name="Orbach M.J."/>
            <person name="Galgiani J.N."/>
            <person name="Kirkland T.N."/>
            <person name="Cole G.T."/>
            <person name="Birren B.W."/>
            <person name="Henn M.R."/>
            <person name="Taylor J.W."/>
            <person name="Rounsley S.D."/>
        </authorList>
    </citation>
    <scope>NUCLEOTIDE SEQUENCE [LARGE SCALE GENOMIC DNA]</scope>
    <source>
        <strain evidence="3">RMSCC 3488</strain>
    </source>
</reference>
<evidence type="ECO:0000256" key="1">
    <source>
        <dbReference type="SAM" id="MobiDB-lite"/>
    </source>
</evidence>
<dbReference type="VEuPathDB" id="FungiDB:CPAG_02097"/>
<organism evidence="2 3">
    <name type="scientific">Coccidioides posadasii RMSCC 3488</name>
    <dbReference type="NCBI Taxonomy" id="454284"/>
    <lineage>
        <taxon>Eukaryota</taxon>
        <taxon>Fungi</taxon>
        <taxon>Dikarya</taxon>
        <taxon>Ascomycota</taxon>
        <taxon>Pezizomycotina</taxon>
        <taxon>Eurotiomycetes</taxon>
        <taxon>Eurotiomycetidae</taxon>
        <taxon>Onygenales</taxon>
        <taxon>Onygenaceae</taxon>
        <taxon>Coccidioides</taxon>
    </lineage>
</organism>
<feature type="compositionally biased region" description="Pro residues" evidence="1">
    <location>
        <begin position="10"/>
        <end position="22"/>
    </location>
</feature>
<dbReference type="Proteomes" id="UP000054567">
    <property type="component" value="Unassembled WGS sequence"/>
</dbReference>
<dbReference type="AlphaFoldDB" id="A0A0J6F9X4"/>
<evidence type="ECO:0000313" key="3">
    <source>
        <dbReference type="Proteomes" id="UP000054567"/>
    </source>
</evidence>
<name>A0A0J6F9X4_COCPO</name>
<evidence type="ECO:0000313" key="2">
    <source>
        <dbReference type="EMBL" id="KMM65754.1"/>
    </source>
</evidence>
<feature type="region of interest" description="Disordered" evidence="1">
    <location>
        <begin position="1"/>
        <end position="22"/>
    </location>
</feature>